<reference evidence="2 3" key="1">
    <citation type="submission" date="2018-06" db="EMBL/GenBank/DDBJ databases">
        <title>Genome Sequence of the Brown Rot Fungal Pathogen Monilinia fructigena.</title>
        <authorList>
            <person name="Landi L."/>
            <person name="De Miccolis Angelini R.M."/>
            <person name="Pollastro S."/>
            <person name="Abate D."/>
            <person name="Faretra F."/>
            <person name="Romanazzi G."/>
        </authorList>
    </citation>
    <scope>NUCLEOTIDE SEQUENCE [LARGE SCALE GENOMIC DNA]</scope>
    <source>
        <strain evidence="2 3">Mfrg269</strain>
    </source>
</reference>
<dbReference type="AlphaFoldDB" id="A0A395J649"/>
<protein>
    <submittedName>
        <fullName evidence="2">Uncharacterized protein</fullName>
    </submittedName>
</protein>
<evidence type="ECO:0000313" key="2">
    <source>
        <dbReference type="EMBL" id="RAL67726.1"/>
    </source>
</evidence>
<accession>A0A395J649</accession>
<proteinExistence type="predicted"/>
<keyword evidence="3" id="KW-1185">Reference proteome</keyword>
<comment type="caution">
    <text evidence="2">The sequence shown here is derived from an EMBL/GenBank/DDBJ whole genome shotgun (WGS) entry which is preliminary data.</text>
</comment>
<evidence type="ECO:0000256" key="1">
    <source>
        <dbReference type="SAM" id="MobiDB-lite"/>
    </source>
</evidence>
<gene>
    <name evidence="2" type="ORF">DID88_008460</name>
</gene>
<feature type="compositionally biased region" description="Basic and acidic residues" evidence="1">
    <location>
        <begin position="66"/>
        <end position="75"/>
    </location>
</feature>
<dbReference type="OrthoDB" id="5367052at2759"/>
<dbReference type="EMBL" id="QKRW01000003">
    <property type="protein sequence ID" value="RAL67726.1"/>
    <property type="molecule type" value="Genomic_DNA"/>
</dbReference>
<dbReference type="Proteomes" id="UP000249056">
    <property type="component" value="Unassembled WGS sequence"/>
</dbReference>
<evidence type="ECO:0000313" key="3">
    <source>
        <dbReference type="Proteomes" id="UP000249056"/>
    </source>
</evidence>
<name>A0A395J649_9HELO</name>
<sequence>MQYLYTLLVHAGKSTYQFIESQTNLLCLLHEVKVGVTAANCRLMGTQRVAQGEGKEEVERELEAVKREEEGRLTDDFEGQGEGSGGALEKRAGD</sequence>
<feature type="region of interest" description="Disordered" evidence="1">
    <location>
        <begin position="66"/>
        <end position="94"/>
    </location>
</feature>
<organism evidence="2 3">
    <name type="scientific">Monilinia fructigena</name>
    <dbReference type="NCBI Taxonomy" id="38457"/>
    <lineage>
        <taxon>Eukaryota</taxon>
        <taxon>Fungi</taxon>
        <taxon>Dikarya</taxon>
        <taxon>Ascomycota</taxon>
        <taxon>Pezizomycotina</taxon>
        <taxon>Leotiomycetes</taxon>
        <taxon>Helotiales</taxon>
        <taxon>Sclerotiniaceae</taxon>
        <taxon>Monilinia</taxon>
    </lineage>
</organism>